<name>A0A318RGA4_WILLI</name>
<reference evidence="2 3" key="1">
    <citation type="submission" date="2018-06" db="EMBL/GenBank/DDBJ databases">
        <title>Genomic Encyclopedia of Type Strains, Phase IV (KMG-IV): sequencing the most valuable type-strain genomes for metagenomic binning, comparative biology and taxonomic classification.</title>
        <authorList>
            <person name="Goeker M."/>
        </authorList>
    </citation>
    <scope>NUCLEOTIDE SEQUENCE [LARGE SCALE GENOMIC DNA]</scope>
    <source>
        <strain evidence="2 3">DSM 45521</strain>
    </source>
</reference>
<sequence length="127" mass="13413">MSSTAAIDFDTIEAQVRADAERKVTVLREIVDTHTELTREREELLSADADRVRRLTALLAEASAAGFDRKTLAPFHAEPLGAKRPATRKRTAAPRARTTPAPADDTDSSAGTTPTTSTAADAAPVGG</sequence>
<keyword evidence="3" id="KW-1185">Reference proteome</keyword>
<dbReference type="OrthoDB" id="4578837at2"/>
<organism evidence="2 3">
    <name type="scientific">Williamsia limnetica</name>
    <dbReference type="NCBI Taxonomy" id="882452"/>
    <lineage>
        <taxon>Bacteria</taxon>
        <taxon>Bacillati</taxon>
        <taxon>Actinomycetota</taxon>
        <taxon>Actinomycetes</taxon>
        <taxon>Mycobacteriales</taxon>
        <taxon>Nocardiaceae</taxon>
        <taxon>Williamsia</taxon>
    </lineage>
</organism>
<dbReference type="EMBL" id="QJSP01000026">
    <property type="protein sequence ID" value="PYE12007.1"/>
    <property type="molecule type" value="Genomic_DNA"/>
</dbReference>
<gene>
    <name evidence="2" type="ORF">DFR67_12615</name>
</gene>
<evidence type="ECO:0000256" key="1">
    <source>
        <dbReference type="SAM" id="MobiDB-lite"/>
    </source>
</evidence>
<protein>
    <submittedName>
        <fullName evidence="2">Uncharacterized protein</fullName>
    </submittedName>
</protein>
<dbReference type="RefSeq" id="WP_110472736.1">
    <property type="nucleotide sequence ID" value="NZ_QJSP01000026.1"/>
</dbReference>
<evidence type="ECO:0000313" key="2">
    <source>
        <dbReference type="EMBL" id="PYE12007.1"/>
    </source>
</evidence>
<dbReference type="AlphaFoldDB" id="A0A318RGA4"/>
<feature type="compositionally biased region" description="Low complexity" evidence="1">
    <location>
        <begin position="93"/>
        <end position="127"/>
    </location>
</feature>
<accession>A0A318RGA4</accession>
<evidence type="ECO:0000313" key="3">
    <source>
        <dbReference type="Proteomes" id="UP000247591"/>
    </source>
</evidence>
<proteinExistence type="predicted"/>
<dbReference type="Proteomes" id="UP000247591">
    <property type="component" value="Unassembled WGS sequence"/>
</dbReference>
<feature type="region of interest" description="Disordered" evidence="1">
    <location>
        <begin position="71"/>
        <end position="127"/>
    </location>
</feature>
<comment type="caution">
    <text evidence="2">The sequence shown here is derived from an EMBL/GenBank/DDBJ whole genome shotgun (WGS) entry which is preliminary data.</text>
</comment>